<proteinExistence type="predicted"/>
<dbReference type="EMBL" id="JACBZX010000001">
    <property type="protein sequence ID" value="NYG36260.1"/>
    <property type="molecule type" value="Genomic_DNA"/>
</dbReference>
<keyword evidence="3 6" id="KW-0812">Transmembrane</keyword>
<dbReference type="InterPro" id="IPR002293">
    <property type="entry name" value="AA/rel_permease1"/>
</dbReference>
<feature type="transmembrane region" description="Helical" evidence="6">
    <location>
        <begin position="172"/>
        <end position="193"/>
    </location>
</feature>
<evidence type="ECO:0000256" key="1">
    <source>
        <dbReference type="ARBA" id="ARBA00004651"/>
    </source>
</evidence>
<evidence type="ECO:0000256" key="4">
    <source>
        <dbReference type="ARBA" id="ARBA00022989"/>
    </source>
</evidence>
<feature type="transmembrane region" description="Helical" evidence="6">
    <location>
        <begin position="349"/>
        <end position="369"/>
    </location>
</feature>
<keyword evidence="8" id="KW-1185">Reference proteome</keyword>
<dbReference type="Gene3D" id="1.20.1740.10">
    <property type="entry name" value="Amino acid/polyamine transporter I"/>
    <property type="match status" value="1"/>
</dbReference>
<dbReference type="Pfam" id="PF13520">
    <property type="entry name" value="AA_permease_2"/>
    <property type="match status" value="1"/>
</dbReference>
<feature type="transmembrane region" description="Helical" evidence="6">
    <location>
        <begin position="141"/>
        <end position="160"/>
    </location>
</feature>
<evidence type="ECO:0000313" key="8">
    <source>
        <dbReference type="Proteomes" id="UP000592181"/>
    </source>
</evidence>
<accession>A0A852X4I2</accession>
<sequence>MGTTDEQVGPPASGESKGLKAGAVGFWDGVAIGVDSTAPAYTIAAVLGSIAIIAGTKAPAVLIVSFIPMLFIAGAFYYMNRADQDCGTTFSWVTRAMGPWLGWIGGWAIFSTGVLVIGAQADVAAKYLFVLVGLDDLAENRVVVVLTACLMVIGLTWMTVRGTEMSARFQRVLVALQVGALVVFIVVAVGQMVTGSVDAGANDFSLDWFNPVGLSASALVSGMLLGVFAYWGWESAVNLNEESEDAVEAPGRAGVVSTIILLFVYLGSAVAVLGTISLGTLEEYDDDEALFGVLGDMVLGPFGWILVLAIITSGLASTQTTILPASRGSLSMAVAGAFPQRFREVHPEYGTPAFGTWVIGIAAIVWYVGGSLISQNFLFDSLSALSIVVAFYYALTGVACAIYWRRELRRSVRAFLLVGLAPVIGAVVLFVLMVAAVREYADPAESYTEASILGMGAPLAMAVLIFVLGLVLMVGARLSYAKGYFRRRGWENVSDEVARAALGPAGPGQ</sequence>
<evidence type="ECO:0000256" key="3">
    <source>
        <dbReference type="ARBA" id="ARBA00022692"/>
    </source>
</evidence>
<feature type="transmembrane region" description="Helical" evidence="6">
    <location>
        <begin position="100"/>
        <end position="121"/>
    </location>
</feature>
<dbReference type="PIRSF" id="PIRSF006060">
    <property type="entry name" value="AA_transporter"/>
    <property type="match status" value="1"/>
</dbReference>
<dbReference type="PANTHER" id="PTHR42770:SF7">
    <property type="entry name" value="MEMBRANE PROTEIN"/>
    <property type="match status" value="1"/>
</dbReference>
<feature type="transmembrane region" description="Helical" evidence="6">
    <location>
        <begin position="60"/>
        <end position="79"/>
    </location>
</feature>
<reference evidence="7 8" key="1">
    <citation type="submission" date="2020-07" db="EMBL/GenBank/DDBJ databases">
        <title>Sequencing the genomes of 1000 actinobacteria strains.</title>
        <authorList>
            <person name="Klenk H.-P."/>
        </authorList>
    </citation>
    <scope>NUCLEOTIDE SEQUENCE [LARGE SCALE GENOMIC DNA]</scope>
    <source>
        <strain evidence="7 8">DSM 24723</strain>
    </source>
</reference>
<evidence type="ECO:0000256" key="6">
    <source>
        <dbReference type="SAM" id="Phobius"/>
    </source>
</evidence>
<feature type="transmembrane region" description="Helical" evidence="6">
    <location>
        <begin position="298"/>
        <end position="317"/>
    </location>
</feature>
<dbReference type="PANTHER" id="PTHR42770">
    <property type="entry name" value="AMINO ACID TRANSPORTER-RELATED"/>
    <property type="match status" value="1"/>
</dbReference>
<keyword evidence="2" id="KW-1003">Cell membrane</keyword>
<protein>
    <submittedName>
        <fullName evidence="7">Amino acid transporter</fullName>
    </submittedName>
</protein>
<keyword evidence="5 6" id="KW-0472">Membrane</keyword>
<feature type="transmembrane region" description="Helical" evidence="6">
    <location>
        <begin position="213"/>
        <end position="233"/>
    </location>
</feature>
<evidence type="ECO:0000256" key="2">
    <source>
        <dbReference type="ARBA" id="ARBA00022475"/>
    </source>
</evidence>
<comment type="subcellular location">
    <subcellularLocation>
        <location evidence="1">Cell membrane</location>
        <topology evidence="1">Multi-pass membrane protein</topology>
    </subcellularLocation>
</comment>
<organism evidence="7 8">
    <name type="scientific">Janibacter alkaliphilus</name>
    <dbReference type="NCBI Taxonomy" id="1069963"/>
    <lineage>
        <taxon>Bacteria</taxon>
        <taxon>Bacillati</taxon>
        <taxon>Actinomycetota</taxon>
        <taxon>Actinomycetes</taxon>
        <taxon>Micrococcales</taxon>
        <taxon>Intrasporangiaceae</taxon>
        <taxon>Janibacter</taxon>
    </lineage>
</organism>
<dbReference type="AlphaFoldDB" id="A0A852X4I2"/>
<feature type="transmembrane region" description="Helical" evidence="6">
    <location>
        <begin position="457"/>
        <end position="478"/>
    </location>
</feature>
<name>A0A852X4I2_9MICO</name>
<dbReference type="Proteomes" id="UP000592181">
    <property type="component" value="Unassembled WGS sequence"/>
</dbReference>
<keyword evidence="4 6" id="KW-1133">Transmembrane helix</keyword>
<feature type="transmembrane region" description="Helical" evidence="6">
    <location>
        <begin position="254"/>
        <end position="278"/>
    </location>
</feature>
<dbReference type="GO" id="GO:0022857">
    <property type="term" value="F:transmembrane transporter activity"/>
    <property type="evidence" value="ECO:0007669"/>
    <property type="project" value="InterPro"/>
</dbReference>
<evidence type="ECO:0000313" key="7">
    <source>
        <dbReference type="EMBL" id="NYG36260.1"/>
    </source>
</evidence>
<evidence type="ECO:0000256" key="5">
    <source>
        <dbReference type="ARBA" id="ARBA00023136"/>
    </source>
</evidence>
<dbReference type="GO" id="GO:0005886">
    <property type="term" value="C:plasma membrane"/>
    <property type="evidence" value="ECO:0007669"/>
    <property type="project" value="UniProtKB-SubCell"/>
</dbReference>
<comment type="caution">
    <text evidence="7">The sequence shown here is derived from an EMBL/GenBank/DDBJ whole genome shotgun (WGS) entry which is preliminary data.</text>
</comment>
<gene>
    <name evidence="7" type="ORF">BJY28_000729</name>
</gene>
<dbReference type="RefSeq" id="WP_179461799.1">
    <property type="nucleotide sequence ID" value="NZ_JACBZX010000001.1"/>
</dbReference>
<dbReference type="InterPro" id="IPR050367">
    <property type="entry name" value="APC_superfamily"/>
</dbReference>
<feature type="transmembrane region" description="Helical" evidence="6">
    <location>
        <begin position="416"/>
        <end position="437"/>
    </location>
</feature>
<feature type="transmembrane region" description="Helical" evidence="6">
    <location>
        <begin position="381"/>
        <end position="404"/>
    </location>
</feature>